<evidence type="ECO:0000313" key="2">
    <source>
        <dbReference type="Proteomes" id="UP000180043"/>
    </source>
</evidence>
<organism evidence="1 2">
    <name type="scientific">Mycobacteroides chelonae</name>
    <name type="common">Mycobacterium chelonae</name>
    <dbReference type="NCBI Taxonomy" id="1774"/>
    <lineage>
        <taxon>Bacteria</taxon>
        <taxon>Bacillati</taxon>
        <taxon>Actinomycetota</taxon>
        <taxon>Actinomycetes</taxon>
        <taxon>Mycobacteriales</taxon>
        <taxon>Mycobacteriaceae</taxon>
        <taxon>Mycobacteroides</taxon>
    </lineage>
</organism>
<proteinExistence type="predicted"/>
<dbReference type="AlphaFoldDB" id="A0A1S1LRZ8"/>
<dbReference type="EMBL" id="MLIQ01000008">
    <property type="protein sequence ID" value="OHU60676.1"/>
    <property type="molecule type" value="Genomic_DNA"/>
</dbReference>
<gene>
    <name evidence="1" type="ORF">BKG82_02130</name>
</gene>
<sequence>MAINPDATLIPDEAEVWIVLKSAVSNIADMIPATATATAEALEALGWEEVGLIDDKKGVPLDPSGEVKEYDGFGHPAFRVKFRKGKLKSGFTALEWNSVTRKFVLPGSASNKIGIPKDIQAYLLYRFIDEDRATVWVQLRPALIELKGHGGIVDGELSWAELTVHHTADAAGDAFHVVDASSDDVTKTFTIGSGVTEYTATAGVNTTPAIATKTAAALQAALRALASVQALPDPGVTVEGPTGGPLVAVFTGPITPVSATGTGGTVTVS</sequence>
<comment type="caution">
    <text evidence="1">The sequence shown here is derived from an EMBL/GenBank/DDBJ whole genome shotgun (WGS) entry which is preliminary data.</text>
</comment>
<protein>
    <recommendedName>
        <fullName evidence="3">Major tail protein</fullName>
    </recommendedName>
</protein>
<name>A0A1S1LRZ8_MYCCH</name>
<reference evidence="1 2" key="1">
    <citation type="submission" date="2016-10" db="EMBL/GenBank/DDBJ databases">
        <title>Evaluation of Human, Veterinary and Environmental Mycobacterium chelonae Isolates by Core Genome Phylogenomic Analysis, Targeted Gene Comparison, and Anti-microbial Susceptibility Patterns: A Tale of Mistaken Identities.</title>
        <authorList>
            <person name="Fogelson S.B."/>
            <person name="Camus A.C."/>
            <person name="Lorenz W."/>
            <person name="Vasireddy R."/>
            <person name="Vasireddy S."/>
            <person name="Smith T."/>
            <person name="Brown-Elliott B.A."/>
            <person name="Wallace R.J.Jr."/>
            <person name="Hasan N.A."/>
            <person name="Reischl U."/>
            <person name="Sanchez S."/>
        </authorList>
    </citation>
    <scope>NUCLEOTIDE SEQUENCE [LARGE SCALE GENOMIC DNA]</scope>
    <source>
        <strain evidence="1 2">15515</strain>
    </source>
</reference>
<dbReference type="RefSeq" id="WP_070923504.1">
    <property type="nucleotide sequence ID" value="NZ_MLII01000042.1"/>
</dbReference>
<dbReference type="Proteomes" id="UP000180043">
    <property type="component" value="Unassembled WGS sequence"/>
</dbReference>
<evidence type="ECO:0008006" key="3">
    <source>
        <dbReference type="Google" id="ProtNLM"/>
    </source>
</evidence>
<evidence type="ECO:0000313" key="1">
    <source>
        <dbReference type="EMBL" id="OHU60676.1"/>
    </source>
</evidence>
<accession>A0A1S1LRZ8</accession>